<accession>A0A7H2BLH6</accession>
<dbReference type="EMBL" id="CP061538">
    <property type="protein sequence ID" value="QNV40522.1"/>
    <property type="molecule type" value="Genomic_DNA"/>
</dbReference>
<dbReference type="RefSeq" id="WP_190618106.1">
    <property type="nucleotide sequence ID" value="NZ_CP061538.1"/>
</dbReference>
<gene>
    <name evidence="3" type="ORF">IDM48_03675</name>
</gene>
<organism evidence="3 4">
    <name type="scientific">Rothia amarae</name>
    <dbReference type="NCBI Taxonomy" id="169480"/>
    <lineage>
        <taxon>Bacteria</taxon>
        <taxon>Bacillati</taxon>
        <taxon>Actinomycetota</taxon>
        <taxon>Actinomycetes</taxon>
        <taxon>Micrococcales</taxon>
        <taxon>Micrococcaceae</taxon>
        <taxon>Rothia</taxon>
    </lineage>
</organism>
<dbReference type="Proteomes" id="UP000516421">
    <property type="component" value="Chromosome"/>
</dbReference>
<evidence type="ECO:0000256" key="1">
    <source>
        <dbReference type="PROSITE-ProRule" id="PRU00703"/>
    </source>
</evidence>
<dbReference type="Pfam" id="PF00571">
    <property type="entry name" value="CBS"/>
    <property type="match status" value="1"/>
</dbReference>
<keyword evidence="4" id="KW-1185">Reference proteome</keyword>
<dbReference type="KEGG" id="rama:IDM48_03675"/>
<dbReference type="InterPro" id="IPR046342">
    <property type="entry name" value="CBS_dom_sf"/>
</dbReference>
<sequence>MNTDIYHFMPTSMIRDALQLFVEKNISGAPLIADERLAGFVSDGYVLAHLGREVPLYTTPYSFLAERRQGESEFD</sequence>
<proteinExistence type="predicted"/>
<dbReference type="SUPFAM" id="SSF54631">
    <property type="entry name" value="CBS-domain pair"/>
    <property type="match status" value="1"/>
</dbReference>
<dbReference type="PROSITE" id="PS51371">
    <property type="entry name" value="CBS"/>
    <property type="match status" value="1"/>
</dbReference>
<feature type="domain" description="CBS" evidence="2">
    <location>
        <begin position="1"/>
        <end position="56"/>
    </location>
</feature>
<protein>
    <submittedName>
        <fullName evidence="3">CBS domain-containing protein</fullName>
    </submittedName>
</protein>
<dbReference type="AlphaFoldDB" id="A0A7H2BLH6"/>
<evidence type="ECO:0000259" key="2">
    <source>
        <dbReference type="PROSITE" id="PS51371"/>
    </source>
</evidence>
<dbReference type="Gene3D" id="3.10.580.10">
    <property type="entry name" value="CBS-domain"/>
    <property type="match status" value="1"/>
</dbReference>
<dbReference type="InterPro" id="IPR000644">
    <property type="entry name" value="CBS_dom"/>
</dbReference>
<evidence type="ECO:0000313" key="4">
    <source>
        <dbReference type="Proteomes" id="UP000516421"/>
    </source>
</evidence>
<keyword evidence="1" id="KW-0129">CBS domain</keyword>
<evidence type="ECO:0000313" key="3">
    <source>
        <dbReference type="EMBL" id="QNV40522.1"/>
    </source>
</evidence>
<reference evidence="3 4" key="1">
    <citation type="submission" date="2020-09" db="EMBL/GenBank/DDBJ databases">
        <title>Investigation of environmental microbe.</title>
        <authorList>
            <person name="Ou Y."/>
            <person name="Kang Q."/>
        </authorList>
    </citation>
    <scope>NUCLEOTIDE SEQUENCE [LARGE SCALE GENOMIC DNA]</scope>
    <source>
        <strain evidence="3 4">KJZ-9</strain>
    </source>
</reference>
<name>A0A7H2BLH6_9MICC</name>